<feature type="transmembrane region" description="Helical" evidence="1">
    <location>
        <begin position="111"/>
        <end position="129"/>
    </location>
</feature>
<evidence type="ECO:0000313" key="2">
    <source>
        <dbReference type="EMBL" id="QGA80820.1"/>
    </source>
</evidence>
<gene>
    <name evidence="2" type="ORF">LC1Nh_0938</name>
</gene>
<dbReference type="AlphaFoldDB" id="A0A5Q0UI03"/>
<dbReference type="RefSeq" id="WP_153550563.1">
    <property type="nucleotide sequence ID" value="NZ_CP040089.1"/>
</dbReference>
<keyword evidence="1" id="KW-1133">Transmembrane helix</keyword>
<dbReference type="Proteomes" id="UP000377803">
    <property type="component" value="Chromosome"/>
</dbReference>
<dbReference type="KEGG" id="ncon:LC1Nh_0938"/>
<evidence type="ECO:0000313" key="3">
    <source>
        <dbReference type="Proteomes" id="UP000377803"/>
    </source>
</evidence>
<feature type="transmembrane region" description="Helical" evidence="1">
    <location>
        <begin position="15"/>
        <end position="33"/>
    </location>
</feature>
<dbReference type="GeneID" id="42365330"/>
<sequence length="172" mass="17498">MAVFENILQMMVSSGAYYIFVWLLFAGLIYGMLEKYEVLGDSSAIAGVALGGSFLIVLGIAFAGPANAVLLDFAGGLGFIAVVLFGTAILLGMSGIDVMDMGEDGGLEGNILAGAGLIFVAIALIGAIGFNVNLESVLSLGSGDVYQDVVFPIAFLIFLLLAIDATTGGGGD</sequence>
<feature type="transmembrane region" description="Helical" evidence="1">
    <location>
        <begin position="45"/>
        <end position="64"/>
    </location>
</feature>
<proteinExistence type="predicted"/>
<organism evidence="2 3">
    <name type="scientific">Candidatus Nanohalobium constans</name>
    <dbReference type="NCBI Taxonomy" id="2565781"/>
    <lineage>
        <taxon>Archaea</taxon>
        <taxon>Candidatus Nanohalarchaeota</taxon>
        <taxon>Candidatus Nanohalobia</taxon>
        <taxon>Candidatus Nanohalobiales</taxon>
        <taxon>Candidatus Nanohalobiaceae</taxon>
        <taxon>Candidatus Nanohalobium</taxon>
    </lineage>
</organism>
<accession>A0A5Q0UI03</accession>
<keyword evidence="3" id="KW-1185">Reference proteome</keyword>
<dbReference type="EMBL" id="CP040089">
    <property type="protein sequence ID" value="QGA80820.1"/>
    <property type="molecule type" value="Genomic_DNA"/>
</dbReference>
<protein>
    <submittedName>
        <fullName evidence="2">Uncharacterized protein</fullName>
    </submittedName>
</protein>
<feature type="transmembrane region" description="Helical" evidence="1">
    <location>
        <begin position="149"/>
        <end position="167"/>
    </location>
</feature>
<keyword evidence="1" id="KW-0812">Transmembrane</keyword>
<evidence type="ECO:0000256" key="1">
    <source>
        <dbReference type="SAM" id="Phobius"/>
    </source>
</evidence>
<feature type="transmembrane region" description="Helical" evidence="1">
    <location>
        <begin position="76"/>
        <end position="99"/>
    </location>
</feature>
<reference evidence="3" key="1">
    <citation type="submission" date="2019-05" db="EMBL/GenBank/DDBJ databases">
        <title>Candidatus Nanohalobium constans, a novel model system to study the DPANN nano-sized archaea: genomic and physiological characterization of a nanoarchaeon co-cultured with its chitinotrophic host.</title>
        <authorList>
            <person name="La Cono V."/>
            <person name="Arcadi E."/>
            <person name="Crisafi F."/>
            <person name="Denaro R."/>
            <person name="La Spada G."/>
            <person name="Messina E."/>
            <person name="Smedile F."/>
            <person name="Toshchakov S.V."/>
            <person name="Shevchenko M.A."/>
            <person name="Golyshin P.N."/>
            <person name="Golyshina O.V."/>
            <person name="Ferrer M."/>
            <person name="Rohde M."/>
            <person name="Mushegian A."/>
            <person name="Sorokin D.Y."/>
            <person name="Giuliano L."/>
            <person name="Yakimov M.M."/>
        </authorList>
    </citation>
    <scope>NUCLEOTIDE SEQUENCE [LARGE SCALE GENOMIC DNA]</scope>
    <source>
        <strain evidence="3">LC1Nh</strain>
    </source>
</reference>
<keyword evidence="1" id="KW-0472">Membrane</keyword>
<name>A0A5Q0UI03_9ARCH</name>